<dbReference type="EMBL" id="CM045764">
    <property type="protein sequence ID" value="KAI8006430.1"/>
    <property type="molecule type" value="Genomic_DNA"/>
</dbReference>
<name>A0ACC0GZX1_9ERIC</name>
<proteinExistence type="predicted"/>
<evidence type="ECO:0000313" key="2">
    <source>
        <dbReference type="Proteomes" id="UP001060215"/>
    </source>
</evidence>
<sequence>METSWLLAFLLLQTAATKAVFSVLVVALVLTLEVAAAVEEEEVVGLVGSNVCSYNGVFCANPQDDSTTVPIIADIDLNHANLQGTLVKELSLLIEMSLLHLNSNRFTSTVPDTFKDLSSFTELDLSNNRFSGPFPTPTLYIPNLLHLDLRFNIFLGSVPKDLFNKRLGAIFLNNNQFDGQLPSDLGNSPDSVMNLANNKFSGEIPFSFGYMGPKLKEVLFLNNQLTGCILKGVKLWQDLQVLDVSFNSLMGHLPDSMSCSAEIEVLNLGYNKLSGVLPDLVCSLKNLLNLIVATNFCSGFS</sequence>
<dbReference type="Proteomes" id="UP001060215">
    <property type="component" value="Chromosome 7"/>
</dbReference>
<protein>
    <submittedName>
        <fullName evidence="1">Leucine-rich repeat extensin-like protein 4</fullName>
    </submittedName>
</protein>
<reference evidence="1 2" key="1">
    <citation type="journal article" date="2022" name="Plant J.">
        <title>Chromosome-level genome of Camellia lanceoleosa provides a valuable resource for understanding genome evolution and self-incompatibility.</title>
        <authorList>
            <person name="Gong W."/>
            <person name="Xiao S."/>
            <person name="Wang L."/>
            <person name="Liao Z."/>
            <person name="Chang Y."/>
            <person name="Mo W."/>
            <person name="Hu G."/>
            <person name="Li W."/>
            <person name="Zhao G."/>
            <person name="Zhu H."/>
            <person name="Hu X."/>
            <person name="Ji K."/>
            <person name="Xiang X."/>
            <person name="Song Q."/>
            <person name="Yuan D."/>
            <person name="Jin S."/>
            <person name="Zhang L."/>
        </authorList>
    </citation>
    <scope>NUCLEOTIDE SEQUENCE [LARGE SCALE GENOMIC DNA]</scope>
    <source>
        <strain evidence="1">SQ_2022a</strain>
    </source>
</reference>
<evidence type="ECO:0000313" key="1">
    <source>
        <dbReference type="EMBL" id="KAI8006430.1"/>
    </source>
</evidence>
<organism evidence="1 2">
    <name type="scientific">Camellia lanceoleosa</name>
    <dbReference type="NCBI Taxonomy" id="1840588"/>
    <lineage>
        <taxon>Eukaryota</taxon>
        <taxon>Viridiplantae</taxon>
        <taxon>Streptophyta</taxon>
        <taxon>Embryophyta</taxon>
        <taxon>Tracheophyta</taxon>
        <taxon>Spermatophyta</taxon>
        <taxon>Magnoliopsida</taxon>
        <taxon>eudicotyledons</taxon>
        <taxon>Gunneridae</taxon>
        <taxon>Pentapetalae</taxon>
        <taxon>asterids</taxon>
        <taxon>Ericales</taxon>
        <taxon>Theaceae</taxon>
        <taxon>Camellia</taxon>
    </lineage>
</organism>
<gene>
    <name evidence="1" type="ORF">LOK49_LG07G00982</name>
</gene>
<accession>A0ACC0GZX1</accession>
<keyword evidence="2" id="KW-1185">Reference proteome</keyword>
<comment type="caution">
    <text evidence="1">The sequence shown here is derived from an EMBL/GenBank/DDBJ whole genome shotgun (WGS) entry which is preliminary data.</text>
</comment>